<reference evidence="1" key="1">
    <citation type="journal article" date="2021" name="New Phytol.">
        <title>Evolutionary innovations through gain and loss of genes in the ectomycorrhizal Boletales.</title>
        <authorList>
            <person name="Wu G."/>
            <person name="Miyauchi S."/>
            <person name="Morin E."/>
            <person name="Kuo A."/>
            <person name="Drula E."/>
            <person name="Varga T."/>
            <person name="Kohler A."/>
            <person name="Feng B."/>
            <person name="Cao Y."/>
            <person name="Lipzen A."/>
            <person name="Daum C."/>
            <person name="Hundley H."/>
            <person name="Pangilinan J."/>
            <person name="Johnson J."/>
            <person name="Barry K."/>
            <person name="LaButti K."/>
            <person name="Ng V."/>
            <person name="Ahrendt S."/>
            <person name="Min B."/>
            <person name="Choi I.G."/>
            <person name="Park H."/>
            <person name="Plett J.M."/>
            <person name="Magnuson J."/>
            <person name="Spatafora J.W."/>
            <person name="Nagy L.G."/>
            <person name="Henrissat B."/>
            <person name="Grigoriev I.V."/>
            <person name="Yang Z.L."/>
            <person name="Xu J."/>
            <person name="Martin F.M."/>
        </authorList>
    </citation>
    <scope>NUCLEOTIDE SEQUENCE</scope>
    <source>
        <strain evidence="1">ATCC 28755</strain>
    </source>
</reference>
<accession>A0ACB7ZTE6</accession>
<organism evidence="1 2">
    <name type="scientific">Hygrophoropsis aurantiaca</name>
    <dbReference type="NCBI Taxonomy" id="72124"/>
    <lineage>
        <taxon>Eukaryota</taxon>
        <taxon>Fungi</taxon>
        <taxon>Dikarya</taxon>
        <taxon>Basidiomycota</taxon>
        <taxon>Agaricomycotina</taxon>
        <taxon>Agaricomycetes</taxon>
        <taxon>Agaricomycetidae</taxon>
        <taxon>Boletales</taxon>
        <taxon>Coniophorineae</taxon>
        <taxon>Hygrophoropsidaceae</taxon>
        <taxon>Hygrophoropsis</taxon>
    </lineage>
</organism>
<evidence type="ECO:0000313" key="2">
    <source>
        <dbReference type="Proteomes" id="UP000790377"/>
    </source>
</evidence>
<dbReference type="EMBL" id="MU268476">
    <property type="protein sequence ID" value="KAH7904431.1"/>
    <property type="molecule type" value="Genomic_DNA"/>
</dbReference>
<keyword evidence="2" id="KW-1185">Reference proteome</keyword>
<dbReference type="Proteomes" id="UP000790377">
    <property type="component" value="Unassembled WGS sequence"/>
</dbReference>
<gene>
    <name evidence="1" type="ORF">BJ138DRAFT_1019159</name>
</gene>
<proteinExistence type="predicted"/>
<sequence>MEENKGVERGSYIWGRSVHNTRIERLWYDVTHGFGQKWKNFFLDLEMCHGLDPRQPSHIWLLHHLFLSEVNADAQEWKHTWNSHHLQIRGERERSPRDIFLFSMVQDGPRGIERLLAPVEEDVEDIATYGIDWGVVDDPVLMAHLLQHNPHENVNNPFAAGPNTLSNVPCEPPNSPLTDAQINQLDRELAVRVDLSSRNMQVRRLVWTNALAICQSFFLPSPQ</sequence>
<protein>
    <submittedName>
        <fullName evidence="1">Uncharacterized protein</fullName>
    </submittedName>
</protein>
<name>A0ACB7ZTE6_9AGAM</name>
<evidence type="ECO:0000313" key="1">
    <source>
        <dbReference type="EMBL" id="KAH7904431.1"/>
    </source>
</evidence>
<comment type="caution">
    <text evidence="1">The sequence shown here is derived from an EMBL/GenBank/DDBJ whole genome shotgun (WGS) entry which is preliminary data.</text>
</comment>